<feature type="transmembrane region" description="Helical" evidence="1">
    <location>
        <begin position="158"/>
        <end position="179"/>
    </location>
</feature>
<reference evidence="2 3" key="1">
    <citation type="submission" date="2014-04" db="EMBL/GenBank/DDBJ databases">
        <title>Evolutionary Origins and Diversification of the Mycorrhizal Mutualists.</title>
        <authorList>
            <consortium name="DOE Joint Genome Institute"/>
            <consortium name="Mycorrhizal Genomics Consortium"/>
            <person name="Kohler A."/>
            <person name="Kuo A."/>
            <person name="Nagy L.G."/>
            <person name="Floudas D."/>
            <person name="Copeland A."/>
            <person name="Barry K.W."/>
            <person name="Cichocki N."/>
            <person name="Veneault-Fourrey C."/>
            <person name="LaButti K."/>
            <person name="Lindquist E.A."/>
            <person name="Lipzen A."/>
            <person name="Lundell T."/>
            <person name="Morin E."/>
            <person name="Murat C."/>
            <person name="Riley R."/>
            <person name="Ohm R."/>
            <person name="Sun H."/>
            <person name="Tunlid A."/>
            <person name="Henrissat B."/>
            <person name="Grigoriev I.V."/>
            <person name="Hibbett D.S."/>
            <person name="Martin F."/>
        </authorList>
    </citation>
    <scope>NUCLEOTIDE SEQUENCE [LARGE SCALE GENOMIC DNA]</scope>
    <source>
        <strain evidence="2 3">FD-317 M1</strain>
    </source>
</reference>
<keyword evidence="1" id="KW-0812">Transmembrane</keyword>
<evidence type="ECO:0000313" key="3">
    <source>
        <dbReference type="Proteomes" id="UP000053593"/>
    </source>
</evidence>
<keyword evidence="3" id="KW-1185">Reference proteome</keyword>
<dbReference type="Proteomes" id="UP000053593">
    <property type="component" value="Unassembled WGS sequence"/>
</dbReference>
<feature type="transmembrane region" description="Helical" evidence="1">
    <location>
        <begin position="42"/>
        <end position="62"/>
    </location>
</feature>
<sequence length="307" mass="34647">MFHVDPKASLVSLWVETFFFGLHLILFVFCVWVLLRHRREGYVILITTAFCIIGFSATHVILNFRDSLVILHQVSHGDHGSHHCHPEGGHFFGLNARSFAYLMNNFFADALVVYRCYALWSSNAEYFLAFPALMVLITTMVGTDGDPCKEALQLRPQFFILALVTNLTVTFLAAGRLYWLTRNREWHILGTIESELFRRYRKAFMILVESGGLYSLALGLFLILCDGNANEGAALIVQSSLAQIMGIVPTSIIVIVGLGKEFSSQSDEETRDLLPKSSRHSRGTSLFSKNTRTYSRKLDPNEVMNIV</sequence>
<gene>
    <name evidence="2" type="ORF">GYMLUDRAFT_46320</name>
</gene>
<keyword evidence="1" id="KW-0472">Membrane</keyword>
<keyword evidence="1" id="KW-1133">Transmembrane helix</keyword>
<dbReference type="EMBL" id="KN834791">
    <property type="protein sequence ID" value="KIK57441.1"/>
    <property type="molecule type" value="Genomic_DNA"/>
</dbReference>
<evidence type="ECO:0000256" key="1">
    <source>
        <dbReference type="SAM" id="Phobius"/>
    </source>
</evidence>
<organism evidence="2 3">
    <name type="scientific">Collybiopsis luxurians FD-317 M1</name>
    <dbReference type="NCBI Taxonomy" id="944289"/>
    <lineage>
        <taxon>Eukaryota</taxon>
        <taxon>Fungi</taxon>
        <taxon>Dikarya</taxon>
        <taxon>Basidiomycota</taxon>
        <taxon>Agaricomycotina</taxon>
        <taxon>Agaricomycetes</taxon>
        <taxon>Agaricomycetidae</taxon>
        <taxon>Agaricales</taxon>
        <taxon>Marasmiineae</taxon>
        <taxon>Omphalotaceae</taxon>
        <taxon>Collybiopsis</taxon>
        <taxon>Collybiopsis luxurians</taxon>
    </lineage>
</organism>
<feature type="transmembrane region" description="Helical" evidence="1">
    <location>
        <begin position="236"/>
        <end position="258"/>
    </location>
</feature>
<dbReference type="HOGENOM" id="CLU_044614_3_1_1"/>
<protein>
    <submittedName>
        <fullName evidence="2">Uncharacterized protein</fullName>
    </submittedName>
</protein>
<name>A0A0D0BQM5_9AGAR</name>
<feature type="transmembrane region" description="Helical" evidence="1">
    <location>
        <begin position="203"/>
        <end position="224"/>
    </location>
</feature>
<evidence type="ECO:0000313" key="2">
    <source>
        <dbReference type="EMBL" id="KIK57441.1"/>
    </source>
</evidence>
<feature type="transmembrane region" description="Helical" evidence="1">
    <location>
        <begin position="124"/>
        <end position="143"/>
    </location>
</feature>
<feature type="transmembrane region" description="Helical" evidence="1">
    <location>
        <begin position="12"/>
        <end position="35"/>
    </location>
</feature>
<accession>A0A0D0BQM5</accession>
<feature type="transmembrane region" description="Helical" evidence="1">
    <location>
        <begin position="99"/>
        <end position="117"/>
    </location>
</feature>
<dbReference type="AlphaFoldDB" id="A0A0D0BQM5"/>
<dbReference type="OrthoDB" id="3226582at2759"/>
<proteinExistence type="predicted"/>